<dbReference type="SUPFAM" id="SSF52058">
    <property type="entry name" value="L domain-like"/>
    <property type="match status" value="1"/>
</dbReference>
<dbReference type="Proteomes" id="UP000053558">
    <property type="component" value="Unassembled WGS sequence"/>
</dbReference>
<sequence>MQCLRGWIHVTQVCRHWRSIALENSPIWSRPILACQQWAQEMLARSRVSPLTVTTFTPPGSWSDEEVPNPSLKQFVMDNLGRIKELVIQQPYINIPDVIIETARPRGSQPLALESLSLLCDGSQRQWSTRPDVRLLRAPKLKRLHISSLPYLSMRPSTLGGMQNLRELSLARSLGQLGDLEGHRIHLPRLTRLNLEDWVDRCQRFFAILSVPKPLEYIGIEATHNSYDKSFDLLSCLRNTVKNSHLSETTTAEGSLRVKSLSYRYAVAFSTYKRHLVRDTTSAFLFGSVRDEAALSGLRNRIVLSADSCGSRCDLSNPGIFASSALAMNVCQLTSEVSGLFPLRFVVSLYVLAGTDHYRRGRDYISCQELTEILRAAPCIRYLRTCMVRIEEVVRALSPSSSADGDLLVLAPEVKDLTLDWINFLPEDQYVQPEESKVFWSLVPCLAARSRCGSSLDKLELRRCRYLRKEEKKGIEDLGIDLKIVDQKNSAKSCFDTYAY</sequence>
<name>A0A5M3MCL8_CONPW</name>
<dbReference type="EMBL" id="JH711585">
    <property type="protein sequence ID" value="EIW76803.1"/>
    <property type="molecule type" value="Genomic_DNA"/>
</dbReference>
<dbReference type="OrthoDB" id="2269034at2759"/>
<dbReference type="AlphaFoldDB" id="A0A5M3MCL8"/>
<dbReference type="InterPro" id="IPR032675">
    <property type="entry name" value="LRR_dom_sf"/>
</dbReference>
<evidence type="ECO:0000313" key="2">
    <source>
        <dbReference type="Proteomes" id="UP000053558"/>
    </source>
</evidence>
<organism evidence="1 2">
    <name type="scientific">Coniophora puteana (strain RWD-64-598)</name>
    <name type="common">Brown rot fungus</name>
    <dbReference type="NCBI Taxonomy" id="741705"/>
    <lineage>
        <taxon>Eukaryota</taxon>
        <taxon>Fungi</taxon>
        <taxon>Dikarya</taxon>
        <taxon>Basidiomycota</taxon>
        <taxon>Agaricomycotina</taxon>
        <taxon>Agaricomycetes</taxon>
        <taxon>Agaricomycetidae</taxon>
        <taxon>Boletales</taxon>
        <taxon>Coniophorineae</taxon>
        <taxon>Coniophoraceae</taxon>
        <taxon>Coniophora</taxon>
    </lineage>
</organism>
<accession>A0A5M3MCL8</accession>
<comment type="caution">
    <text evidence="1">The sequence shown here is derived from an EMBL/GenBank/DDBJ whole genome shotgun (WGS) entry which is preliminary data.</text>
</comment>
<evidence type="ECO:0000313" key="1">
    <source>
        <dbReference type="EMBL" id="EIW76803.1"/>
    </source>
</evidence>
<evidence type="ECO:0008006" key="3">
    <source>
        <dbReference type="Google" id="ProtNLM"/>
    </source>
</evidence>
<keyword evidence="2" id="KW-1185">Reference proteome</keyword>
<dbReference type="GeneID" id="19206020"/>
<dbReference type="RefSeq" id="XP_007773135.1">
    <property type="nucleotide sequence ID" value="XM_007774945.1"/>
</dbReference>
<dbReference type="KEGG" id="cput:CONPUDRAFT_168555"/>
<proteinExistence type="predicted"/>
<gene>
    <name evidence="1" type="ORF">CONPUDRAFT_168555</name>
</gene>
<protein>
    <recommendedName>
        <fullName evidence="3">F-box domain-containing protein</fullName>
    </recommendedName>
</protein>
<dbReference type="Gene3D" id="3.80.10.10">
    <property type="entry name" value="Ribonuclease Inhibitor"/>
    <property type="match status" value="1"/>
</dbReference>
<reference evidence="2" key="1">
    <citation type="journal article" date="2012" name="Science">
        <title>The Paleozoic origin of enzymatic lignin decomposition reconstructed from 31 fungal genomes.</title>
        <authorList>
            <person name="Floudas D."/>
            <person name="Binder M."/>
            <person name="Riley R."/>
            <person name="Barry K."/>
            <person name="Blanchette R.A."/>
            <person name="Henrissat B."/>
            <person name="Martinez A.T."/>
            <person name="Otillar R."/>
            <person name="Spatafora J.W."/>
            <person name="Yadav J.S."/>
            <person name="Aerts A."/>
            <person name="Benoit I."/>
            <person name="Boyd A."/>
            <person name="Carlson A."/>
            <person name="Copeland A."/>
            <person name="Coutinho P.M."/>
            <person name="de Vries R.P."/>
            <person name="Ferreira P."/>
            <person name="Findley K."/>
            <person name="Foster B."/>
            <person name="Gaskell J."/>
            <person name="Glotzer D."/>
            <person name="Gorecki P."/>
            <person name="Heitman J."/>
            <person name="Hesse C."/>
            <person name="Hori C."/>
            <person name="Igarashi K."/>
            <person name="Jurgens J.A."/>
            <person name="Kallen N."/>
            <person name="Kersten P."/>
            <person name="Kohler A."/>
            <person name="Kuees U."/>
            <person name="Kumar T.K.A."/>
            <person name="Kuo A."/>
            <person name="LaButti K."/>
            <person name="Larrondo L.F."/>
            <person name="Lindquist E."/>
            <person name="Ling A."/>
            <person name="Lombard V."/>
            <person name="Lucas S."/>
            <person name="Lundell T."/>
            <person name="Martin R."/>
            <person name="McLaughlin D.J."/>
            <person name="Morgenstern I."/>
            <person name="Morin E."/>
            <person name="Murat C."/>
            <person name="Nagy L.G."/>
            <person name="Nolan M."/>
            <person name="Ohm R.A."/>
            <person name="Patyshakuliyeva A."/>
            <person name="Rokas A."/>
            <person name="Ruiz-Duenas F.J."/>
            <person name="Sabat G."/>
            <person name="Salamov A."/>
            <person name="Samejima M."/>
            <person name="Schmutz J."/>
            <person name="Slot J.C."/>
            <person name="St John F."/>
            <person name="Stenlid J."/>
            <person name="Sun H."/>
            <person name="Sun S."/>
            <person name="Syed K."/>
            <person name="Tsang A."/>
            <person name="Wiebenga A."/>
            <person name="Young D."/>
            <person name="Pisabarro A."/>
            <person name="Eastwood D.C."/>
            <person name="Martin F."/>
            <person name="Cullen D."/>
            <person name="Grigoriev I.V."/>
            <person name="Hibbett D.S."/>
        </authorList>
    </citation>
    <scope>NUCLEOTIDE SEQUENCE [LARGE SCALE GENOMIC DNA]</scope>
    <source>
        <strain evidence="2">RWD-64-598 SS2</strain>
    </source>
</reference>